<dbReference type="GO" id="GO:0019752">
    <property type="term" value="P:carboxylic acid metabolic process"/>
    <property type="evidence" value="ECO:0007669"/>
    <property type="project" value="InterPro"/>
</dbReference>
<dbReference type="PANTHER" id="PTHR42735">
    <property type="match status" value="1"/>
</dbReference>
<organism evidence="6 7">
    <name type="scientific">Nocardia terpenica</name>
    <dbReference type="NCBI Taxonomy" id="455432"/>
    <lineage>
        <taxon>Bacteria</taxon>
        <taxon>Bacillati</taxon>
        <taxon>Actinomycetota</taxon>
        <taxon>Actinomycetes</taxon>
        <taxon>Mycobacteriales</taxon>
        <taxon>Nocardiaceae</taxon>
        <taxon>Nocardia</taxon>
    </lineage>
</organism>
<dbReference type="GO" id="GO:0030170">
    <property type="term" value="F:pyridoxal phosphate binding"/>
    <property type="evidence" value="ECO:0007669"/>
    <property type="project" value="InterPro"/>
</dbReference>
<gene>
    <name evidence="6" type="ORF">AWN90_32285</name>
</gene>
<dbReference type="InterPro" id="IPR002129">
    <property type="entry name" value="PyrdxlP-dep_de-COase"/>
</dbReference>
<evidence type="ECO:0000313" key="6">
    <source>
        <dbReference type="EMBL" id="KZM73338.1"/>
    </source>
</evidence>
<keyword evidence="7" id="KW-1185">Reference proteome</keyword>
<evidence type="ECO:0000256" key="1">
    <source>
        <dbReference type="ARBA" id="ARBA00001933"/>
    </source>
</evidence>
<dbReference type="InterPro" id="IPR015421">
    <property type="entry name" value="PyrdxlP-dep_Trfase_major"/>
</dbReference>
<comment type="cofactor">
    <cofactor evidence="1 4 5">
        <name>pyridoxal 5'-phosphate</name>
        <dbReference type="ChEBI" id="CHEBI:597326"/>
    </cofactor>
</comment>
<sequence length="553" mass="59527">MDTGERLRRIVADYRSWRQRCGAPTDGWGEGPLAGYTRPAVDELLTELSANLSHESTPWAAPLYLAHMTGEIPESVALAYFCAMLYNPNNVVPEASPVTTRLEDEVAADLCRLIGYRPGEGWAHLCSGGHAANYEAIWMARNLRAIPYAVAETPVTHHLVRGRTAAELANLPVQQVLALLSAATRLGADSQVLATARRLRRTGEIPAATLLASANAHYAWSKCADLLALREFGTIPTDHRHAIDVAALRDEVVQLADAGRPIAAVVACVGSSGEGSVDDLPAIIELRDDLERTRGIGFHLHVDAAYGGYFRSMWLDETGGFMPVDPSDPVAAALRSLPAADTVTVDPHKNAHAPYPAGAIVIRDRALCVTVGTDIGSYFADGQQDPRMPYAPYTLEGGRPGAAAAGVWALHRLYPLDRTGLGAVLAARRSAARRWSAHVDRLPAATTTTGQPVRLFSCFEPDLAIVNIGIAGPTVDDDNAGRLIRTLAGRPDPAWKSRLWLSTNRLIIDGRPQWTLRSCLMNDLTSAEITEAGMSLLHALQAVLVEQAVDPPE</sequence>
<evidence type="ECO:0000256" key="5">
    <source>
        <dbReference type="RuleBase" id="RU000382"/>
    </source>
</evidence>
<dbReference type="AlphaFoldDB" id="A0A161XI68"/>
<dbReference type="InterPro" id="IPR050477">
    <property type="entry name" value="GrpII_AminoAcid_Decarb"/>
</dbReference>
<evidence type="ECO:0000313" key="7">
    <source>
        <dbReference type="Proteomes" id="UP000076512"/>
    </source>
</evidence>
<evidence type="ECO:0000256" key="4">
    <source>
        <dbReference type="PIRSR" id="PIRSR602129-50"/>
    </source>
</evidence>
<dbReference type="STRING" id="455432.AWN90_32285"/>
<feature type="modified residue" description="N6-(pyridoxal phosphate)lysine" evidence="4">
    <location>
        <position position="349"/>
    </location>
</feature>
<proteinExistence type="inferred from homology"/>
<accession>A0A161XI68</accession>
<dbReference type="Gene3D" id="3.40.640.10">
    <property type="entry name" value="Type I PLP-dependent aspartate aminotransferase-like (Major domain)"/>
    <property type="match status" value="1"/>
</dbReference>
<dbReference type="SUPFAM" id="SSF53383">
    <property type="entry name" value="PLP-dependent transferases"/>
    <property type="match status" value="1"/>
</dbReference>
<keyword evidence="2 4" id="KW-0663">Pyridoxal phosphate</keyword>
<evidence type="ECO:0000256" key="2">
    <source>
        <dbReference type="ARBA" id="ARBA00022898"/>
    </source>
</evidence>
<name>A0A161XI68_9NOCA</name>
<dbReference type="OrthoDB" id="3335676at2"/>
<dbReference type="InterPro" id="IPR015424">
    <property type="entry name" value="PyrdxlP-dep_Trfase"/>
</dbReference>
<comment type="similarity">
    <text evidence="5">Belongs to the group II decarboxylase family.</text>
</comment>
<dbReference type="Proteomes" id="UP000076512">
    <property type="component" value="Unassembled WGS sequence"/>
</dbReference>
<comment type="caution">
    <text evidence="6">The sequence shown here is derived from an EMBL/GenBank/DDBJ whole genome shotgun (WGS) entry which is preliminary data.</text>
</comment>
<keyword evidence="3 5" id="KW-0456">Lyase</keyword>
<reference evidence="6 7" key="1">
    <citation type="submission" date="2016-04" db="EMBL/GenBank/DDBJ databases">
        <authorList>
            <person name="Evans L.H."/>
            <person name="Alamgir A."/>
            <person name="Owens N."/>
            <person name="Weber N.D."/>
            <person name="Virtaneva K."/>
            <person name="Barbian K."/>
            <person name="Babar A."/>
            <person name="Rosenke K."/>
        </authorList>
    </citation>
    <scope>NUCLEOTIDE SEQUENCE [LARGE SCALE GENOMIC DNA]</scope>
    <source>
        <strain evidence="6 7">IFM 0406</strain>
    </source>
</reference>
<dbReference type="EMBL" id="LWGR01000007">
    <property type="protein sequence ID" value="KZM73338.1"/>
    <property type="molecule type" value="Genomic_DNA"/>
</dbReference>
<dbReference type="RefSeq" id="WP_067590510.1">
    <property type="nucleotide sequence ID" value="NZ_JABMCZ010000001.1"/>
</dbReference>
<evidence type="ECO:0000256" key="3">
    <source>
        <dbReference type="ARBA" id="ARBA00023239"/>
    </source>
</evidence>
<protein>
    <recommendedName>
        <fullName evidence="8">Pyridoxal-dependent decarboxylase</fullName>
    </recommendedName>
</protein>
<evidence type="ECO:0008006" key="8">
    <source>
        <dbReference type="Google" id="ProtNLM"/>
    </source>
</evidence>
<dbReference type="PANTHER" id="PTHR42735:SF4">
    <property type="entry name" value="PYRIDOXAL PHOSPHATE-DEPENDENT DECARBOXYLASE FAMILY PROTEIN"/>
    <property type="match status" value="1"/>
</dbReference>
<dbReference type="GO" id="GO:0004058">
    <property type="term" value="F:aromatic-L-amino-acid decarboxylase activity"/>
    <property type="evidence" value="ECO:0007669"/>
    <property type="project" value="UniProtKB-ARBA"/>
</dbReference>
<dbReference type="Pfam" id="PF00282">
    <property type="entry name" value="Pyridoxal_deC"/>
    <property type="match status" value="1"/>
</dbReference>